<proteinExistence type="predicted"/>
<protein>
    <submittedName>
        <fullName evidence="1">Secreted protein</fullName>
    </submittedName>
</protein>
<gene>
    <name evidence="1" type="ORF">MBAV_000494</name>
</gene>
<organism evidence="1 2">
    <name type="scientific">Candidatus Magnetobacterium bavaricum</name>
    <dbReference type="NCBI Taxonomy" id="29290"/>
    <lineage>
        <taxon>Bacteria</taxon>
        <taxon>Pseudomonadati</taxon>
        <taxon>Nitrospirota</taxon>
        <taxon>Thermodesulfovibrionia</taxon>
        <taxon>Thermodesulfovibrionales</taxon>
        <taxon>Candidatus Magnetobacteriaceae</taxon>
        <taxon>Candidatus Magnetobacterium</taxon>
    </lineage>
</organism>
<dbReference type="EMBL" id="LACI01000231">
    <property type="protein sequence ID" value="KJU87311.1"/>
    <property type="molecule type" value="Genomic_DNA"/>
</dbReference>
<evidence type="ECO:0000313" key="1">
    <source>
        <dbReference type="EMBL" id="KJU87311.1"/>
    </source>
</evidence>
<reference evidence="1 2" key="1">
    <citation type="submission" date="2015-02" db="EMBL/GenBank/DDBJ databases">
        <title>Single-cell genomics of uncultivated deep-branching MTB reveals a conserved set of magnetosome genes.</title>
        <authorList>
            <person name="Kolinko S."/>
            <person name="Richter M."/>
            <person name="Glockner F.O."/>
            <person name="Brachmann A."/>
            <person name="Schuler D."/>
        </authorList>
    </citation>
    <scope>NUCLEOTIDE SEQUENCE [LARGE SCALE GENOMIC DNA]</scope>
    <source>
        <strain evidence="1">TM-1</strain>
    </source>
</reference>
<sequence length="61" mass="6430">MASALVASLPATAASTRVLASDTRTLMFAMQALRLLLIKLYCPLYSAVIGCGMLPLDILST</sequence>
<comment type="caution">
    <text evidence="1">The sequence shown here is derived from an EMBL/GenBank/DDBJ whole genome shotgun (WGS) entry which is preliminary data.</text>
</comment>
<keyword evidence="2" id="KW-1185">Reference proteome</keyword>
<name>A0A0F3GZI5_9BACT</name>
<dbReference type="Proteomes" id="UP000033423">
    <property type="component" value="Unassembled WGS sequence"/>
</dbReference>
<evidence type="ECO:0000313" key="2">
    <source>
        <dbReference type="Proteomes" id="UP000033423"/>
    </source>
</evidence>
<accession>A0A0F3GZI5</accession>
<dbReference type="AlphaFoldDB" id="A0A0F3GZI5"/>